<dbReference type="Gene3D" id="2.70.70.10">
    <property type="entry name" value="Glucose Permease (Domain IIA)"/>
    <property type="match status" value="1"/>
</dbReference>
<dbReference type="InterPro" id="IPR011055">
    <property type="entry name" value="Dup_hybrid_motif"/>
</dbReference>
<keyword evidence="1" id="KW-0472">Membrane</keyword>
<feature type="domain" description="Peptidase M56" evidence="3">
    <location>
        <begin position="53"/>
        <end position="235"/>
    </location>
</feature>
<protein>
    <submittedName>
        <fullName evidence="4">M23/M56 family metallopeptidase</fullName>
    </submittedName>
</protein>
<organism evidence="4 5">
    <name type="scientific">Microbulbifer variabilis</name>
    <dbReference type="NCBI Taxonomy" id="266805"/>
    <lineage>
        <taxon>Bacteria</taxon>
        <taxon>Pseudomonadati</taxon>
        <taxon>Pseudomonadota</taxon>
        <taxon>Gammaproteobacteria</taxon>
        <taxon>Cellvibrionales</taxon>
        <taxon>Microbulbiferaceae</taxon>
        <taxon>Microbulbifer</taxon>
    </lineage>
</organism>
<dbReference type="Pfam" id="PF05569">
    <property type="entry name" value="Peptidase_M56"/>
    <property type="match status" value="1"/>
</dbReference>
<reference evidence="4" key="1">
    <citation type="submission" date="2022-02" db="EMBL/GenBank/DDBJ databases">
        <title>Coral-associated bacteria.</title>
        <authorList>
            <person name="Tang K."/>
            <person name="Wang X."/>
        </authorList>
    </citation>
    <scope>NUCLEOTIDE SEQUENCE</scope>
    <source>
        <strain evidence="4">SCSIO 43006</strain>
    </source>
</reference>
<evidence type="ECO:0000259" key="2">
    <source>
        <dbReference type="Pfam" id="PF01551"/>
    </source>
</evidence>
<sequence length="439" mass="49527">MISLPFFLAQFLGFFSTGLVPEFRYDLTPPEAAFNYTVIESAQLENKTLTLNYIDILTGSWMILYLGGVLLSLIIMFRRHSRLVKMLDIANEVDLKRQVVSNLLTSKQSDYLSKKNVKLIVTKAQCSPFVFGLLNLRLVLPGYLMSMDAKERQLIMEHELTHIRRRDPLLIMVAHVLVSFLWFIPFVRWAKEQMLWAIELSCDREVLKSSEIGSGRVYAQAMLRTLQQCSGQTSCKGVAAFSVFEEANQLTFFKKRVVYIREAACESSELNRLVSGIFRGALVFFTIFLIFFGVFVNSSFSIASSKKETWIAPVEGARISSQFGGLEEFRRKPHLGTDFAAPLGSPIVSVTSGIVVVSTDHYKHRNYGKIIIVDHGDNTQTLYSHLDSREVRVGENVKAGQKIGTVGVTGKVTGPHLHFELIEQGERVDPEHLLALWFG</sequence>
<dbReference type="InterPro" id="IPR008756">
    <property type="entry name" value="Peptidase_M56"/>
</dbReference>
<dbReference type="PANTHER" id="PTHR21666">
    <property type="entry name" value="PEPTIDASE-RELATED"/>
    <property type="match status" value="1"/>
</dbReference>
<keyword evidence="1" id="KW-0812">Transmembrane</keyword>
<feature type="transmembrane region" description="Helical" evidence="1">
    <location>
        <begin position="169"/>
        <end position="187"/>
    </location>
</feature>
<dbReference type="SUPFAM" id="SSF51261">
    <property type="entry name" value="Duplicated hybrid motif"/>
    <property type="match status" value="1"/>
</dbReference>
<evidence type="ECO:0000259" key="3">
    <source>
        <dbReference type="Pfam" id="PF05569"/>
    </source>
</evidence>
<proteinExistence type="predicted"/>
<accession>A0ABY4VKQ6</accession>
<dbReference type="EMBL" id="CP092418">
    <property type="protein sequence ID" value="USD23415.1"/>
    <property type="molecule type" value="Genomic_DNA"/>
</dbReference>
<feature type="transmembrane region" description="Helical" evidence="1">
    <location>
        <begin position="277"/>
        <end position="297"/>
    </location>
</feature>
<keyword evidence="5" id="KW-1185">Reference proteome</keyword>
<dbReference type="InterPro" id="IPR016047">
    <property type="entry name" value="M23ase_b-sheet_dom"/>
</dbReference>
<dbReference type="CDD" id="cd07341">
    <property type="entry name" value="M56_BlaR1_MecR1_like"/>
    <property type="match status" value="1"/>
</dbReference>
<dbReference type="Pfam" id="PF01551">
    <property type="entry name" value="Peptidase_M23"/>
    <property type="match status" value="1"/>
</dbReference>
<evidence type="ECO:0000256" key="1">
    <source>
        <dbReference type="SAM" id="Phobius"/>
    </source>
</evidence>
<keyword evidence="1" id="KW-1133">Transmembrane helix</keyword>
<feature type="transmembrane region" description="Helical" evidence="1">
    <location>
        <begin position="56"/>
        <end position="77"/>
    </location>
</feature>
<dbReference type="InterPro" id="IPR050570">
    <property type="entry name" value="Cell_wall_metabolism_enzyme"/>
</dbReference>
<dbReference type="CDD" id="cd12797">
    <property type="entry name" value="M23_peptidase"/>
    <property type="match status" value="1"/>
</dbReference>
<dbReference type="PANTHER" id="PTHR21666:SF270">
    <property type="entry name" value="MUREIN HYDROLASE ACTIVATOR ENVC"/>
    <property type="match status" value="1"/>
</dbReference>
<name>A0ABY4VKQ6_9GAMM</name>
<evidence type="ECO:0000313" key="5">
    <source>
        <dbReference type="Proteomes" id="UP001055658"/>
    </source>
</evidence>
<dbReference type="Proteomes" id="UP001055658">
    <property type="component" value="Chromosome"/>
</dbReference>
<gene>
    <name evidence="4" type="ORF">MJO52_09825</name>
</gene>
<evidence type="ECO:0000313" key="4">
    <source>
        <dbReference type="EMBL" id="USD23415.1"/>
    </source>
</evidence>
<feature type="domain" description="M23ase beta-sheet core" evidence="2">
    <location>
        <begin position="333"/>
        <end position="430"/>
    </location>
</feature>